<evidence type="ECO:0000256" key="2">
    <source>
        <dbReference type="ARBA" id="ARBA00007069"/>
    </source>
</evidence>
<evidence type="ECO:0000256" key="5">
    <source>
        <dbReference type="ARBA" id="ARBA00022692"/>
    </source>
</evidence>
<evidence type="ECO:0000256" key="7">
    <source>
        <dbReference type="ARBA" id="ARBA00023136"/>
    </source>
</evidence>
<feature type="transmembrane region" description="Helical" evidence="8">
    <location>
        <begin position="12"/>
        <end position="30"/>
    </location>
</feature>
<feature type="transmembrane region" description="Helical" evidence="8">
    <location>
        <begin position="50"/>
        <end position="74"/>
    </location>
</feature>
<protein>
    <submittedName>
        <fullName evidence="10">ABC transporter permease</fullName>
    </submittedName>
</protein>
<dbReference type="InterPro" id="IPR035906">
    <property type="entry name" value="MetI-like_sf"/>
</dbReference>
<evidence type="ECO:0000313" key="10">
    <source>
        <dbReference type="EMBL" id="HFW31714.1"/>
    </source>
</evidence>
<evidence type="ECO:0000256" key="3">
    <source>
        <dbReference type="ARBA" id="ARBA00022448"/>
    </source>
</evidence>
<feature type="transmembrane region" description="Helical" evidence="8">
    <location>
        <begin position="218"/>
        <end position="240"/>
    </location>
</feature>
<name>A0A7C3M8M1_ARCFL</name>
<evidence type="ECO:0000256" key="4">
    <source>
        <dbReference type="ARBA" id="ARBA00022475"/>
    </source>
</evidence>
<feature type="transmembrane region" description="Helical" evidence="8">
    <location>
        <begin position="176"/>
        <end position="198"/>
    </location>
</feature>
<accession>A0A7C3M8M1</accession>
<dbReference type="AlphaFoldDB" id="A0A7C3M8M1"/>
<dbReference type="InterPro" id="IPR000515">
    <property type="entry name" value="MetI-like"/>
</dbReference>
<feature type="transmembrane region" description="Helical" evidence="8">
    <location>
        <begin position="86"/>
        <end position="110"/>
    </location>
</feature>
<evidence type="ECO:0000256" key="8">
    <source>
        <dbReference type="RuleBase" id="RU363032"/>
    </source>
</evidence>
<sequence length="248" mass="28198">MRQFLALPSLIYLTILFYIPFLIVILYSFGFPGFTLKYYSEILDPIYIKVFINSLTLASITTLLCFLLAYPVSYYIALKAGKWKNFLLILVILPFWISFLLRTYAIMALLTPLGLMFTYTAIVIGMVYDYLPFMILPLYASLERLSRSQIEASYVLGAKPYQTFLKVTLPLSKPGIVAGIILVFIPALGEFVVPAMLGGTYATIGTITWDLFLRYHNWWKGSALSVVYMAIVLVAILLYIKRVGRIEL</sequence>
<evidence type="ECO:0000256" key="6">
    <source>
        <dbReference type="ARBA" id="ARBA00022989"/>
    </source>
</evidence>
<keyword evidence="4" id="KW-1003">Cell membrane</keyword>
<dbReference type="GO" id="GO:0005886">
    <property type="term" value="C:plasma membrane"/>
    <property type="evidence" value="ECO:0007669"/>
    <property type="project" value="UniProtKB-SubCell"/>
</dbReference>
<comment type="caution">
    <text evidence="10">The sequence shown here is derived from an EMBL/GenBank/DDBJ whole genome shotgun (WGS) entry which is preliminary data.</text>
</comment>
<feature type="transmembrane region" description="Helical" evidence="8">
    <location>
        <begin position="116"/>
        <end position="140"/>
    </location>
</feature>
<dbReference type="PROSITE" id="PS50928">
    <property type="entry name" value="ABC_TM1"/>
    <property type="match status" value="1"/>
</dbReference>
<evidence type="ECO:0000313" key="11">
    <source>
        <dbReference type="EMBL" id="HGF87076.1"/>
    </source>
</evidence>
<dbReference type="CDD" id="cd06261">
    <property type="entry name" value="TM_PBP2"/>
    <property type="match status" value="1"/>
</dbReference>
<proteinExistence type="inferred from homology"/>
<dbReference type="EMBL" id="DSQD01000041">
    <property type="protein sequence ID" value="HGF87076.1"/>
    <property type="molecule type" value="Genomic_DNA"/>
</dbReference>
<keyword evidence="6 8" id="KW-1133">Transmembrane helix</keyword>
<dbReference type="EMBL" id="DTLB01000008">
    <property type="protein sequence ID" value="HFW31714.1"/>
    <property type="molecule type" value="Genomic_DNA"/>
</dbReference>
<dbReference type="Gene3D" id="1.10.3720.10">
    <property type="entry name" value="MetI-like"/>
    <property type="match status" value="1"/>
</dbReference>
<evidence type="ECO:0000259" key="9">
    <source>
        <dbReference type="PROSITE" id="PS50928"/>
    </source>
</evidence>
<dbReference type="PANTHER" id="PTHR42929">
    <property type="entry name" value="INNER MEMBRANE ABC TRANSPORTER PERMEASE PROTEIN YDCU-RELATED-RELATED"/>
    <property type="match status" value="1"/>
</dbReference>
<dbReference type="Pfam" id="PF00528">
    <property type="entry name" value="BPD_transp_1"/>
    <property type="match status" value="1"/>
</dbReference>
<gene>
    <name evidence="11" type="ORF">ENR21_01235</name>
    <name evidence="10" type="ORF">ENW66_01985</name>
</gene>
<feature type="domain" description="ABC transmembrane type-1" evidence="9">
    <location>
        <begin position="51"/>
        <end position="239"/>
    </location>
</feature>
<dbReference type="PANTHER" id="PTHR42929:SF1">
    <property type="entry name" value="INNER MEMBRANE ABC TRANSPORTER PERMEASE PROTEIN YDCU-RELATED"/>
    <property type="match status" value="1"/>
</dbReference>
<keyword evidence="3 8" id="KW-0813">Transport</keyword>
<dbReference type="SUPFAM" id="SSF161098">
    <property type="entry name" value="MetI-like"/>
    <property type="match status" value="1"/>
</dbReference>
<comment type="subcellular location">
    <subcellularLocation>
        <location evidence="1 8">Cell membrane</location>
        <topology evidence="1 8">Multi-pass membrane protein</topology>
    </subcellularLocation>
</comment>
<keyword evidence="7 8" id="KW-0472">Membrane</keyword>
<reference evidence="10" key="1">
    <citation type="journal article" date="2020" name="mSystems">
        <title>Genome- and Community-Level Interaction Insights into Carbon Utilization and Element Cycling Functions of Hydrothermarchaeota in Hydrothermal Sediment.</title>
        <authorList>
            <person name="Zhou Z."/>
            <person name="Liu Y."/>
            <person name="Xu W."/>
            <person name="Pan J."/>
            <person name="Luo Z.H."/>
            <person name="Li M."/>
        </authorList>
    </citation>
    <scope>NUCLEOTIDE SEQUENCE [LARGE SCALE GENOMIC DNA]</scope>
    <source>
        <strain evidence="11">SpSt-38</strain>
        <strain evidence="10">SpSt-87</strain>
    </source>
</reference>
<evidence type="ECO:0000256" key="1">
    <source>
        <dbReference type="ARBA" id="ARBA00004651"/>
    </source>
</evidence>
<dbReference type="GO" id="GO:0055085">
    <property type="term" value="P:transmembrane transport"/>
    <property type="evidence" value="ECO:0007669"/>
    <property type="project" value="InterPro"/>
</dbReference>
<keyword evidence="5 8" id="KW-0812">Transmembrane</keyword>
<comment type="similarity">
    <text evidence="2">Belongs to the binding-protein-dependent transport system permease family. CysTW subfamily.</text>
</comment>
<organism evidence="10">
    <name type="scientific">Archaeoglobus fulgidus</name>
    <dbReference type="NCBI Taxonomy" id="2234"/>
    <lineage>
        <taxon>Archaea</taxon>
        <taxon>Methanobacteriati</taxon>
        <taxon>Methanobacteriota</taxon>
        <taxon>Archaeoglobi</taxon>
        <taxon>Archaeoglobales</taxon>
        <taxon>Archaeoglobaceae</taxon>
        <taxon>Archaeoglobus</taxon>
    </lineage>
</organism>